<reference evidence="2 3" key="1">
    <citation type="submission" date="2021-03" db="EMBL/GenBank/DDBJ databases">
        <authorList>
            <person name="Kim M.K."/>
        </authorList>
    </citation>
    <scope>NUCLEOTIDE SEQUENCE [LARGE SCALE GENOMIC DNA]</scope>
    <source>
        <strain evidence="2 3">BT442</strain>
    </source>
</reference>
<sequence length="180" mass="19781">MAELSFVEYVRSTGLTGGEAFCLLTMAGFAVLAVAAAVGLYRGRHLPTSTKKAAKERSSDWKGMLSFLAGAGITGFFGYSIAHVRYQLDYQLRPDASRYTIGEVYRHSARKKGPVYEYRYRVRSQSYEGTTTCQSRACPPIGIRFYITFALADHSLSQCTGEVVPDTVQTAPALGWPTLP</sequence>
<evidence type="ECO:0008006" key="4">
    <source>
        <dbReference type="Google" id="ProtNLM"/>
    </source>
</evidence>
<organism evidence="2 3">
    <name type="scientific">Hymenobacter negativus</name>
    <dbReference type="NCBI Taxonomy" id="2795026"/>
    <lineage>
        <taxon>Bacteria</taxon>
        <taxon>Pseudomonadati</taxon>
        <taxon>Bacteroidota</taxon>
        <taxon>Cytophagia</taxon>
        <taxon>Cytophagales</taxon>
        <taxon>Hymenobacteraceae</taxon>
        <taxon>Hymenobacter</taxon>
    </lineage>
</organism>
<proteinExistence type="predicted"/>
<evidence type="ECO:0000313" key="2">
    <source>
        <dbReference type="EMBL" id="MBO2008867.1"/>
    </source>
</evidence>
<protein>
    <recommendedName>
        <fullName evidence="4">DUF3592 domain-containing protein</fullName>
    </recommendedName>
</protein>
<dbReference type="RefSeq" id="WP_208174501.1">
    <property type="nucleotide sequence ID" value="NZ_JAGETZ010000003.1"/>
</dbReference>
<keyword evidence="3" id="KW-1185">Reference proteome</keyword>
<keyword evidence="1" id="KW-0812">Transmembrane</keyword>
<evidence type="ECO:0000313" key="3">
    <source>
        <dbReference type="Proteomes" id="UP000664369"/>
    </source>
</evidence>
<comment type="caution">
    <text evidence="2">The sequence shown here is derived from an EMBL/GenBank/DDBJ whole genome shotgun (WGS) entry which is preliminary data.</text>
</comment>
<keyword evidence="1" id="KW-1133">Transmembrane helix</keyword>
<gene>
    <name evidence="2" type="ORF">J4E00_07375</name>
</gene>
<feature type="transmembrane region" description="Helical" evidence="1">
    <location>
        <begin position="20"/>
        <end position="42"/>
    </location>
</feature>
<keyword evidence="1" id="KW-0472">Membrane</keyword>
<dbReference type="EMBL" id="JAGETZ010000003">
    <property type="protein sequence ID" value="MBO2008867.1"/>
    <property type="molecule type" value="Genomic_DNA"/>
</dbReference>
<accession>A0ABS3QC92</accession>
<evidence type="ECO:0000256" key="1">
    <source>
        <dbReference type="SAM" id="Phobius"/>
    </source>
</evidence>
<feature type="transmembrane region" description="Helical" evidence="1">
    <location>
        <begin position="63"/>
        <end position="82"/>
    </location>
</feature>
<dbReference type="Proteomes" id="UP000664369">
    <property type="component" value="Unassembled WGS sequence"/>
</dbReference>
<name>A0ABS3QC92_9BACT</name>